<protein>
    <submittedName>
        <fullName evidence="1">Uncharacterized protein</fullName>
    </submittedName>
</protein>
<organism evidence="1">
    <name type="scientific">Vitis vinifera</name>
    <name type="common">Grape</name>
    <dbReference type="NCBI Taxonomy" id="29760"/>
    <lineage>
        <taxon>Eukaryota</taxon>
        <taxon>Viridiplantae</taxon>
        <taxon>Streptophyta</taxon>
        <taxon>Embryophyta</taxon>
        <taxon>Tracheophyta</taxon>
        <taxon>Spermatophyta</taxon>
        <taxon>Magnoliopsida</taxon>
        <taxon>eudicotyledons</taxon>
        <taxon>Gunneridae</taxon>
        <taxon>Pentapetalae</taxon>
        <taxon>rosids</taxon>
        <taxon>Vitales</taxon>
        <taxon>Vitaceae</taxon>
        <taxon>Viteae</taxon>
        <taxon>Vitis</taxon>
    </lineage>
</organism>
<dbReference type="AlphaFoldDB" id="A5AUX2"/>
<gene>
    <name evidence="1" type="ORF">VITISV_027528</name>
</gene>
<reference evidence="1" key="1">
    <citation type="journal article" date="2007" name="PLoS ONE">
        <title>The first genome sequence of an elite grapevine cultivar (Pinot noir Vitis vinifera L.): coping with a highly heterozygous genome.</title>
        <authorList>
            <person name="Velasco R."/>
            <person name="Zharkikh A."/>
            <person name="Troggio M."/>
            <person name="Cartwright D.A."/>
            <person name="Cestaro A."/>
            <person name="Pruss D."/>
            <person name="Pindo M."/>
            <person name="FitzGerald L.M."/>
            <person name="Vezzulli S."/>
            <person name="Reid J."/>
            <person name="Malacarne G."/>
            <person name="Iliev D."/>
            <person name="Coppola G."/>
            <person name="Wardell B."/>
            <person name="Micheletti D."/>
            <person name="Macalma T."/>
            <person name="Facci M."/>
            <person name="Mitchell J.T."/>
            <person name="Perazzolli M."/>
            <person name="Eldredge G."/>
            <person name="Gatto P."/>
            <person name="Oyzerski R."/>
            <person name="Moretto M."/>
            <person name="Gutin N."/>
            <person name="Stefanini M."/>
            <person name="Chen Y."/>
            <person name="Segala C."/>
            <person name="Davenport C."/>
            <person name="Dematte L."/>
            <person name="Mraz A."/>
            <person name="Battilana J."/>
            <person name="Stormo K."/>
            <person name="Costa F."/>
            <person name="Tao Q."/>
            <person name="Si-Ammour A."/>
            <person name="Harkins T."/>
            <person name="Lackey A."/>
            <person name="Perbost C."/>
            <person name="Taillon B."/>
            <person name="Stella A."/>
            <person name="Solovyev V."/>
            <person name="Fawcett J.A."/>
            <person name="Sterck L."/>
            <person name="Vandepoele K."/>
            <person name="Grando S.M."/>
            <person name="Toppo S."/>
            <person name="Moser C."/>
            <person name="Lanchbury J."/>
            <person name="Bogden R."/>
            <person name="Skolnick M."/>
            <person name="Sgaramella V."/>
            <person name="Bhatnagar S.K."/>
            <person name="Fontana P."/>
            <person name="Gutin A."/>
            <person name="Van de Peer Y."/>
            <person name="Salamini F."/>
            <person name="Viola R."/>
        </authorList>
    </citation>
    <scope>NUCLEOTIDE SEQUENCE</scope>
</reference>
<sequence length="160" mass="17268">MSVADALRVNAIRGSGHAYPGKLKCLPLPSGCEISRAARLSGSTPSGFPRVEGAMSQGGPSACARCRDPSGLTPSRFPKRTCAAMLSSTCEHHTPDDSISYPDMLSESLTTVSKPYYSPRSAALQWNEVSRSKVRVNCNLSVDPTFRLMRFPLDGELDFI</sequence>
<evidence type="ECO:0000313" key="1">
    <source>
        <dbReference type="EMBL" id="CAN80474.1"/>
    </source>
</evidence>
<dbReference type="ExpressionAtlas" id="A5AUX2">
    <property type="expression patterns" value="baseline and differential"/>
</dbReference>
<name>A5AUX2_VITVI</name>
<dbReference type="EMBL" id="AM436488">
    <property type="protein sequence ID" value="CAN80474.1"/>
    <property type="molecule type" value="Genomic_DNA"/>
</dbReference>
<accession>A5AUX2</accession>
<proteinExistence type="predicted"/>